<dbReference type="InterPro" id="IPR003409">
    <property type="entry name" value="MORN"/>
</dbReference>
<evidence type="ECO:0000256" key="1">
    <source>
        <dbReference type="ARBA" id="ARBA00012172"/>
    </source>
</evidence>
<dbReference type="SMART" id="SM00698">
    <property type="entry name" value="MORN"/>
    <property type="match status" value="8"/>
</dbReference>
<dbReference type="GO" id="GO:0016308">
    <property type="term" value="F:1-phosphatidylinositol-4-phosphate 5-kinase activity"/>
    <property type="evidence" value="ECO:0007669"/>
    <property type="project" value="UniProtKB-EC"/>
</dbReference>
<feature type="domain" description="PIPK" evidence="9">
    <location>
        <begin position="691"/>
        <end position="1129"/>
    </location>
</feature>
<keyword evidence="2 7" id="KW-0808">Transferase</keyword>
<dbReference type="Gene3D" id="3.30.800.10">
    <property type="entry name" value="Phosphatidylinositol Phosphate Kinase II Beta"/>
    <property type="match status" value="1"/>
</dbReference>
<proteinExistence type="predicted"/>
<dbReference type="Pfam" id="PF01504">
    <property type="entry name" value="PIP5K"/>
    <property type="match status" value="1"/>
</dbReference>
<sequence length="1178" mass="131807">MDPSIPGMFSQSKEILFHAVVVCAHCAVVVTGVWSISSLSSEERRRCRILWESSSFSAHHSLGVFIPCSSRDLNGLDYRGNAASDRGKGRAGWLACCWLAAGRRRYEYRWEVVKRGIKDAYHLKRRNLKLLPHTRRPQLIDNSSAVESGAMSACLARSWVRVAKLVKACELRISRKEPPSGEQMVMEIRRGEVWSKCPLDLSEYQELLVVAKLRVKHRAQGGDVLLQHTAHVIRSLIDDLQWKTRKRAVAPEKTAPTGVFCMSGPVADVDDEEELPRTSTYPLLDPGPPTEVALNDRLNYLLDGGDCKGPSDEAESAVQFTGEKVLPNGDFYVGSWQGGLPEGTGKYLWSDGCMYEGEWVRGKKTGRGKISWPSGATYEGDFQGGYMHGVGTYTGIDGTTYKGNWSMNVKHGLGRKRYANGDVYEGSWKQGVQDGRGRYLWRNGNEYVGEWRNGTMSGKGVLTWASKDVFDGQWLDGLEHGHGTYTWADGSCYIGTWSRGLKDGKGVFYPAGSRRPETIRNGLAQSSREEIGAALEEQFASRKMVKIRRSSFSDNEQYAASRKGSRSSSSERLQFSDTGKHAESAVRRNPSLERRWSLEGALERVLGLETATSAWSGEPILEVDERTETGRHSLESVVPLQPPVVEREYVQGVLMSELVKEVGGPLPRHMRRRQRRSTREIKRPGETIFKGHRSYDLMLNLQLGIRYTVGKITPEPKHAIGPADFGSRASFRVKFPKCGTALTPPHQSCDFKWKDYCPMVFRQLRELFKIDAADYMLSICGNDALRELSSPGKSGSVFYLSHDDRFYIKTMRKAEVKVLLAMLPAYHEHVRSYENTLITKFFGLHRVKPYGGQKVRFIVMGNMFCTELRIHRRFDLKGSSQGRSADKVEIDENTTLKDLDLDFVFRLDPSWREALFKQVEVDCKFLETQRIMDYSLLLGLHFRAPQYPPAISPTPSLTTAEVVPPQDSVVAGPEDVSWPPEEEWSSSTGLVLVPRDPGEVASAPGPHVRGSPLRASGTGAAGGDGEVDLVLPGTASRLRIQLGVNMPARADRIPRRQEDETNAALEKEIFGESYDVVLYFGIIDILQEYDMSKRIEHAYKSFQFDASSISAVEPRLYAKRFQEFIQRTFPDGSTEVSAKIPAEDTTDARAESGSASGGTSLVQSRWRFAFPVLEDSSR</sequence>
<evidence type="ECO:0000256" key="5">
    <source>
        <dbReference type="ARBA" id="ARBA00022777"/>
    </source>
</evidence>
<keyword evidence="4 7" id="KW-0547">Nucleotide-binding</keyword>
<dbReference type="PANTHER" id="PTHR23086">
    <property type="entry name" value="PHOSPHATIDYLINOSITOL-4-PHOSPHATE 5-KINASE"/>
    <property type="match status" value="1"/>
</dbReference>
<feature type="compositionally biased region" description="Basic and acidic residues" evidence="8">
    <location>
        <begin position="578"/>
        <end position="589"/>
    </location>
</feature>
<dbReference type="SUPFAM" id="SSF82185">
    <property type="entry name" value="Histone H3 K4-specific methyltransferase SET7/9 N-terminal domain"/>
    <property type="match status" value="1"/>
</dbReference>
<name>A0ABD1YWB1_9MARC</name>
<keyword evidence="11" id="KW-1185">Reference proteome</keyword>
<dbReference type="GO" id="GO:0016020">
    <property type="term" value="C:membrane"/>
    <property type="evidence" value="ECO:0007669"/>
    <property type="project" value="UniProtKB-ARBA"/>
</dbReference>
<keyword evidence="3" id="KW-0677">Repeat</keyword>
<evidence type="ECO:0000259" key="9">
    <source>
        <dbReference type="PROSITE" id="PS51455"/>
    </source>
</evidence>
<evidence type="ECO:0000256" key="2">
    <source>
        <dbReference type="ARBA" id="ARBA00022679"/>
    </source>
</evidence>
<dbReference type="PROSITE" id="PS51455">
    <property type="entry name" value="PIPK"/>
    <property type="match status" value="1"/>
</dbReference>
<dbReference type="SMART" id="SM00330">
    <property type="entry name" value="PIPKc"/>
    <property type="match status" value="1"/>
</dbReference>
<evidence type="ECO:0000256" key="3">
    <source>
        <dbReference type="ARBA" id="ARBA00022737"/>
    </source>
</evidence>
<reference evidence="10 11" key="1">
    <citation type="submission" date="2024-09" db="EMBL/GenBank/DDBJ databases">
        <title>Chromosome-scale assembly of Riccia fluitans.</title>
        <authorList>
            <person name="Paukszto L."/>
            <person name="Sawicki J."/>
            <person name="Karawczyk K."/>
            <person name="Piernik-Szablinska J."/>
            <person name="Szczecinska M."/>
            <person name="Mazdziarz M."/>
        </authorList>
    </citation>
    <scope>NUCLEOTIDE SEQUENCE [LARGE SCALE GENOMIC DNA]</scope>
    <source>
        <strain evidence="10">Rf_01</strain>
        <tissue evidence="10">Aerial parts of the thallus</tissue>
    </source>
</reference>
<feature type="compositionally biased region" description="Low complexity" evidence="8">
    <location>
        <begin position="566"/>
        <end position="576"/>
    </location>
</feature>
<dbReference type="GO" id="GO:0046488">
    <property type="term" value="P:phosphatidylinositol metabolic process"/>
    <property type="evidence" value="ECO:0007669"/>
    <property type="project" value="UniProtKB-UniRule"/>
</dbReference>
<dbReference type="AlphaFoldDB" id="A0ABD1YWB1"/>
<dbReference type="Pfam" id="PF02493">
    <property type="entry name" value="MORN"/>
    <property type="match status" value="8"/>
</dbReference>
<feature type="region of interest" description="Disordered" evidence="8">
    <location>
        <begin position="1000"/>
        <end position="1025"/>
    </location>
</feature>
<evidence type="ECO:0000256" key="8">
    <source>
        <dbReference type="SAM" id="MobiDB-lite"/>
    </source>
</evidence>
<evidence type="ECO:0000313" key="11">
    <source>
        <dbReference type="Proteomes" id="UP001605036"/>
    </source>
</evidence>
<dbReference type="Gene3D" id="2.20.110.10">
    <property type="entry name" value="Histone H3 K4-specific methyltransferase SET7/9 N-terminal domain"/>
    <property type="match status" value="4"/>
</dbReference>
<feature type="region of interest" description="Disordered" evidence="8">
    <location>
        <begin position="556"/>
        <end position="589"/>
    </location>
</feature>
<dbReference type="InterPro" id="IPR027483">
    <property type="entry name" value="PInositol-4-P-4/5-kinase_C_sf"/>
</dbReference>
<dbReference type="InterPro" id="IPR002498">
    <property type="entry name" value="PInositol-4-P-4/5-kinase_core"/>
</dbReference>
<keyword evidence="5 7" id="KW-0418">Kinase</keyword>
<accession>A0ABD1YWB1</accession>
<dbReference type="FunFam" id="3.30.800.10:FF:000003">
    <property type="entry name" value="Phosphatidylinositol 4-phosphate 5-kinase"/>
    <property type="match status" value="1"/>
</dbReference>
<dbReference type="PANTHER" id="PTHR23086:SF8">
    <property type="entry name" value="PHOSPHATIDYLINOSITOL 5-PHOSPHATE 4-KINASE, ISOFORM A"/>
    <property type="match status" value="1"/>
</dbReference>
<evidence type="ECO:0000256" key="6">
    <source>
        <dbReference type="ARBA" id="ARBA00022840"/>
    </source>
</evidence>
<evidence type="ECO:0000313" key="10">
    <source>
        <dbReference type="EMBL" id="KAL2635074.1"/>
    </source>
</evidence>
<evidence type="ECO:0000256" key="4">
    <source>
        <dbReference type="ARBA" id="ARBA00022741"/>
    </source>
</evidence>
<dbReference type="GO" id="GO:0005524">
    <property type="term" value="F:ATP binding"/>
    <property type="evidence" value="ECO:0007669"/>
    <property type="project" value="UniProtKB-UniRule"/>
</dbReference>
<dbReference type="InterPro" id="IPR027484">
    <property type="entry name" value="PInositol-4-P-5-kinase_N"/>
</dbReference>
<evidence type="ECO:0000256" key="7">
    <source>
        <dbReference type="PROSITE-ProRule" id="PRU00781"/>
    </source>
</evidence>
<protein>
    <recommendedName>
        <fullName evidence="1">1-phosphatidylinositol-4-phosphate 5-kinase</fullName>
        <ecNumber evidence="1">2.7.1.68</ecNumber>
    </recommendedName>
</protein>
<keyword evidence="6 7" id="KW-0067">ATP-binding</keyword>
<dbReference type="EC" id="2.7.1.68" evidence="1"/>
<dbReference type="Proteomes" id="UP001605036">
    <property type="component" value="Unassembled WGS sequence"/>
</dbReference>
<organism evidence="10 11">
    <name type="scientific">Riccia fluitans</name>
    <dbReference type="NCBI Taxonomy" id="41844"/>
    <lineage>
        <taxon>Eukaryota</taxon>
        <taxon>Viridiplantae</taxon>
        <taxon>Streptophyta</taxon>
        <taxon>Embryophyta</taxon>
        <taxon>Marchantiophyta</taxon>
        <taxon>Marchantiopsida</taxon>
        <taxon>Marchantiidae</taxon>
        <taxon>Marchantiales</taxon>
        <taxon>Ricciaceae</taxon>
        <taxon>Riccia</taxon>
    </lineage>
</organism>
<gene>
    <name evidence="10" type="ORF">R1flu_006553</name>
</gene>
<dbReference type="CDD" id="cd17302">
    <property type="entry name" value="PIPKc_AtPIP5K_like"/>
    <property type="match status" value="1"/>
</dbReference>
<dbReference type="InterPro" id="IPR023610">
    <property type="entry name" value="PInositol-4/5-P-5/4-kinase"/>
</dbReference>
<dbReference type="EMBL" id="JBHFFA010000003">
    <property type="protein sequence ID" value="KAL2635074.1"/>
    <property type="molecule type" value="Genomic_DNA"/>
</dbReference>
<dbReference type="Gene3D" id="3.30.810.10">
    <property type="entry name" value="2-Layer Sandwich"/>
    <property type="match status" value="2"/>
</dbReference>
<dbReference type="SUPFAM" id="SSF56104">
    <property type="entry name" value="SAICAR synthase-like"/>
    <property type="match status" value="1"/>
</dbReference>
<comment type="caution">
    <text evidence="10">The sequence shown here is derived from an EMBL/GenBank/DDBJ whole genome shotgun (WGS) entry which is preliminary data.</text>
</comment>